<evidence type="ECO:0000256" key="6">
    <source>
        <dbReference type="ARBA" id="ARBA00023316"/>
    </source>
</evidence>
<name>A0A370L0R1_9HYPH</name>
<dbReference type="InterPro" id="IPR012338">
    <property type="entry name" value="Beta-lactam/transpept-like"/>
</dbReference>
<keyword evidence="13" id="KW-0645">Protease</keyword>
<dbReference type="RefSeq" id="WP_114831631.1">
    <property type="nucleotide sequence ID" value="NZ_QQTO01000037.1"/>
</dbReference>
<evidence type="ECO:0000256" key="3">
    <source>
        <dbReference type="ARBA" id="ARBA00022801"/>
    </source>
</evidence>
<dbReference type="PANTHER" id="PTHR21581:SF6">
    <property type="entry name" value="TRAFFICKING PROTEIN PARTICLE COMPLEX SUBUNIT 12"/>
    <property type="match status" value="1"/>
</dbReference>
<keyword evidence="14" id="KW-1185">Reference proteome</keyword>
<evidence type="ECO:0000256" key="2">
    <source>
        <dbReference type="ARBA" id="ARBA00022729"/>
    </source>
</evidence>
<dbReference type="EMBL" id="QQTP01000015">
    <property type="protein sequence ID" value="RDJ20815.1"/>
    <property type="molecule type" value="Genomic_DNA"/>
</dbReference>
<comment type="similarity">
    <text evidence="1 9">Belongs to the peptidase S11 family.</text>
</comment>
<dbReference type="Gene3D" id="3.40.710.10">
    <property type="entry name" value="DD-peptidase/beta-lactamase superfamily"/>
    <property type="match status" value="1"/>
</dbReference>
<feature type="active site" evidence="7">
    <location>
        <position position="109"/>
    </location>
</feature>
<accession>A0A370L0R1</accession>
<dbReference type="GO" id="GO:0071555">
    <property type="term" value="P:cell wall organization"/>
    <property type="evidence" value="ECO:0007669"/>
    <property type="project" value="UniProtKB-KW"/>
</dbReference>
<evidence type="ECO:0000256" key="11">
    <source>
        <dbReference type="SAM" id="SignalP"/>
    </source>
</evidence>
<dbReference type="OrthoDB" id="5291989at2"/>
<dbReference type="GO" id="GO:0008360">
    <property type="term" value="P:regulation of cell shape"/>
    <property type="evidence" value="ECO:0007669"/>
    <property type="project" value="UniProtKB-KW"/>
</dbReference>
<feature type="compositionally biased region" description="Low complexity" evidence="10">
    <location>
        <begin position="496"/>
        <end position="515"/>
    </location>
</feature>
<keyword evidence="5" id="KW-0573">Peptidoglycan synthesis</keyword>
<feature type="region of interest" description="Disordered" evidence="10">
    <location>
        <begin position="465"/>
        <end position="524"/>
    </location>
</feature>
<evidence type="ECO:0000313" key="13">
    <source>
        <dbReference type="EMBL" id="RDJ20815.1"/>
    </source>
</evidence>
<dbReference type="InterPro" id="IPR018044">
    <property type="entry name" value="Peptidase_S11"/>
</dbReference>
<keyword evidence="3" id="KW-0378">Hydrolase</keyword>
<comment type="caution">
    <text evidence="13">The sequence shown here is derived from an EMBL/GenBank/DDBJ whole genome shotgun (WGS) entry which is preliminary data.</text>
</comment>
<feature type="signal peptide" evidence="11">
    <location>
        <begin position="1"/>
        <end position="22"/>
    </location>
</feature>
<feature type="domain" description="Peptidase S11 D-alanyl-D-alanine carboxypeptidase A N-terminal" evidence="12">
    <location>
        <begin position="22"/>
        <end position="240"/>
    </location>
</feature>
<keyword evidence="13" id="KW-0121">Carboxypeptidase</keyword>
<dbReference type="InterPro" id="IPR001967">
    <property type="entry name" value="Peptidase_S11_N"/>
</dbReference>
<dbReference type="GO" id="GO:0006508">
    <property type="term" value="P:proteolysis"/>
    <property type="evidence" value="ECO:0007669"/>
    <property type="project" value="InterPro"/>
</dbReference>
<dbReference type="AlphaFoldDB" id="A0A370L0R1"/>
<evidence type="ECO:0000256" key="7">
    <source>
        <dbReference type="PIRSR" id="PIRSR618044-1"/>
    </source>
</evidence>
<dbReference type="PRINTS" id="PR00725">
    <property type="entry name" value="DADACBPTASE1"/>
</dbReference>
<keyword evidence="4" id="KW-0133">Cell shape</keyword>
<feature type="active site" description="Proton acceptor" evidence="7">
    <location>
        <position position="52"/>
    </location>
</feature>
<evidence type="ECO:0000313" key="14">
    <source>
        <dbReference type="Proteomes" id="UP000255207"/>
    </source>
</evidence>
<feature type="region of interest" description="Disordered" evidence="10">
    <location>
        <begin position="404"/>
        <end position="444"/>
    </location>
</feature>
<evidence type="ECO:0000256" key="9">
    <source>
        <dbReference type="RuleBase" id="RU004016"/>
    </source>
</evidence>
<dbReference type="Proteomes" id="UP000255207">
    <property type="component" value="Unassembled WGS sequence"/>
</dbReference>
<dbReference type="GO" id="GO:0009252">
    <property type="term" value="P:peptidoglycan biosynthetic process"/>
    <property type="evidence" value="ECO:0007669"/>
    <property type="project" value="UniProtKB-KW"/>
</dbReference>
<reference evidence="14" key="1">
    <citation type="submission" date="2018-07" db="EMBL/GenBank/DDBJ databases">
        <authorList>
            <person name="Safronova V.I."/>
            <person name="Chirak E.R."/>
            <person name="Sazanova A.L."/>
        </authorList>
    </citation>
    <scope>NUCLEOTIDE SEQUENCE [LARGE SCALE GENOMIC DNA]</scope>
    <source>
        <strain evidence="14">RCAM04685</strain>
    </source>
</reference>
<evidence type="ECO:0000259" key="12">
    <source>
        <dbReference type="Pfam" id="PF00768"/>
    </source>
</evidence>
<organism evidence="13 14">
    <name type="scientific">Bosea caraganae</name>
    <dbReference type="NCBI Taxonomy" id="2763117"/>
    <lineage>
        <taxon>Bacteria</taxon>
        <taxon>Pseudomonadati</taxon>
        <taxon>Pseudomonadota</taxon>
        <taxon>Alphaproteobacteria</taxon>
        <taxon>Hyphomicrobiales</taxon>
        <taxon>Boseaceae</taxon>
        <taxon>Bosea</taxon>
    </lineage>
</organism>
<feature type="chain" id="PRO_5030068225" evidence="11">
    <location>
        <begin position="23"/>
        <end position="524"/>
    </location>
</feature>
<dbReference type="Pfam" id="PF00768">
    <property type="entry name" value="Peptidase_S11"/>
    <property type="match status" value="1"/>
</dbReference>
<proteinExistence type="inferred from homology"/>
<gene>
    <name evidence="13" type="ORF">DWE98_22900</name>
</gene>
<evidence type="ECO:0000256" key="4">
    <source>
        <dbReference type="ARBA" id="ARBA00022960"/>
    </source>
</evidence>
<sequence>MIASRFAITLALGLAMAAPALAGTSLVIDANSGEVLSSENPTQAWHPASTTKMMTIYLALKAVRAGKLGLETAIPASRLAASQPRVKVYIKPGQEITLDNALRIMMVKSANDIAYVVAEGVGGDVPTFVSMMNAEAQRLGMRDTRFTNPNGWHDPNQQVSARDLAVLAMALMHDFPDYSDYWNTGALQLGRQIIHNTNGLVGRYSGIGGMKTGFTCASGFNVVAVANRGGRTLIAVVLGAVSGTERTVKAAQLLDDGFSKWGGSGYTVASLPSGSGGRAYSVCDEVRRRGGGAALADDADSSGPISGVGVQALGGNAEGTSDRFPVGGPQPALTGAMLSRSGSGRLSLGPRAQMVPIPVAFGRSAGSASAPLAANVAGRADTQVARGAPVIVPGAPVAAGLIPTTRTPSNNGGIPGTTRAFAPTTEQGEDDPLPPVNGTAAGGPLRLQGAIQAGAATATSLRPGAAAGIKQAARTPAKPLVAKPEPAKAEGKAKPSHAAAKPQPAKPGAGKPAAKPKAKQNSDT</sequence>
<dbReference type="GO" id="GO:0009002">
    <property type="term" value="F:serine-type D-Ala-D-Ala carboxypeptidase activity"/>
    <property type="evidence" value="ECO:0007669"/>
    <property type="project" value="InterPro"/>
</dbReference>
<protein>
    <submittedName>
        <fullName evidence="13">D-alanyl-D-alanine carboxypeptidase</fullName>
    </submittedName>
</protein>
<evidence type="ECO:0000256" key="10">
    <source>
        <dbReference type="SAM" id="MobiDB-lite"/>
    </source>
</evidence>
<feature type="binding site" evidence="8">
    <location>
        <position position="211"/>
    </location>
    <ligand>
        <name>substrate</name>
    </ligand>
</feature>
<evidence type="ECO:0000256" key="1">
    <source>
        <dbReference type="ARBA" id="ARBA00007164"/>
    </source>
</evidence>
<evidence type="ECO:0000256" key="5">
    <source>
        <dbReference type="ARBA" id="ARBA00022984"/>
    </source>
</evidence>
<keyword evidence="2 11" id="KW-0732">Signal</keyword>
<feature type="active site" description="Acyl-ester intermediate" evidence="7">
    <location>
        <position position="49"/>
    </location>
</feature>
<dbReference type="SUPFAM" id="SSF56601">
    <property type="entry name" value="beta-lactamase/transpeptidase-like"/>
    <property type="match status" value="1"/>
</dbReference>
<dbReference type="PANTHER" id="PTHR21581">
    <property type="entry name" value="D-ALANYL-D-ALANINE CARBOXYPEPTIDASE"/>
    <property type="match status" value="1"/>
</dbReference>
<keyword evidence="6" id="KW-0961">Cell wall biogenesis/degradation</keyword>
<evidence type="ECO:0000256" key="8">
    <source>
        <dbReference type="PIRSR" id="PIRSR618044-2"/>
    </source>
</evidence>